<dbReference type="PANTHER" id="PTHR30588">
    <property type="entry name" value="BRANCHED-CHAIN AMINO ACID TRANSPORT SYSTEM 2 CARRIER PROTEIN"/>
    <property type="match status" value="1"/>
</dbReference>
<feature type="transmembrane region" description="Helical" evidence="9">
    <location>
        <begin position="420"/>
        <end position="441"/>
    </location>
</feature>
<feature type="transmembrane region" description="Helical" evidence="9">
    <location>
        <begin position="277"/>
        <end position="310"/>
    </location>
</feature>
<feature type="transmembrane region" description="Helical" evidence="9">
    <location>
        <begin position="7"/>
        <end position="30"/>
    </location>
</feature>
<feature type="transmembrane region" description="Helical" evidence="9">
    <location>
        <begin position="233"/>
        <end position="257"/>
    </location>
</feature>
<feature type="transmembrane region" description="Helical" evidence="9">
    <location>
        <begin position="348"/>
        <end position="369"/>
    </location>
</feature>
<keyword evidence="6 9" id="KW-0029">Amino-acid transport</keyword>
<keyword evidence="4" id="KW-1003">Cell membrane</keyword>
<dbReference type="NCBIfam" id="TIGR00796">
    <property type="entry name" value="livcs"/>
    <property type="match status" value="1"/>
</dbReference>
<comment type="caution">
    <text evidence="10">The sequence shown here is derived from an EMBL/GenBank/DDBJ whole genome shotgun (WGS) entry which is preliminary data.</text>
</comment>
<keyword evidence="11" id="KW-1185">Reference proteome</keyword>
<name>A0ABX0AB32_9BACI</name>
<evidence type="ECO:0000313" key="11">
    <source>
        <dbReference type="Proteomes" id="UP000743899"/>
    </source>
</evidence>
<evidence type="ECO:0000256" key="7">
    <source>
        <dbReference type="ARBA" id="ARBA00022989"/>
    </source>
</evidence>
<comment type="subcellular location">
    <subcellularLocation>
        <location evidence="1 9">Cell membrane</location>
        <topology evidence="1 9">Multi-pass membrane protein</topology>
    </subcellularLocation>
</comment>
<sequence>MADKKVAVLNYFAIGFMLFALFFGAGNLIFPAQLGQQAGTEFWPAIIGFLVTGVGLPLAGVIAIGYSGTNNLQELSSRVHPYYGIFFTSLLYLTIGPFFAIPRTATVPYETSIASLMGGIDPKLGLFLFSVVFFVLTLWLSLNPSKIVDRIGKVLSPALVALLLVIIVLALINPIDSFAKPQGDYATGSFVKGFLEGYNTMDALASLVFAIIVINAVKAIGVKNEKGILLATAKSGVVAAVLLGVVYVGIAFMGGISVNEFGYFDNGGPVLSGVTGYYLGTIGSAFLAIVMFLACLTTSVGLIVSCAEYFNRLLPKFSYKTLAVFFTLISFIIANFGLTNIITYSIPVLMFLYPLTIVLMILTFVSPLFNHSRVVYVGTIAVTFFFAIIDGLTTLFATTGVDNPAWLQSTVQFLTESLPLYGQGLGWVLPAVVAIVVFWIISKFVAPQKSAEVVK</sequence>
<protein>
    <recommendedName>
        <fullName evidence="9">Branched-chain amino acid transport system carrier protein</fullName>
    </recommendedName>
</protein>
<evidence type="ECO:0000256" key="9">
    <source>
        <dbReference type="RuleBase" id="RU362122"/>
    </source>
</evidence>
<feature type="transmembrane region" description="Helical" evidence="9">
    <location>
        <begin position="154"/>
        <end position="172"/>
    </location>
</feature>
<evidence type="ECO:0000256" key="8">
    <source>
        <dbReference type="ARBA" id="ARBA00023136"/>
    </source>
</evidence>
<feature type="transmembrane region" description="Helical" evidence="9">
    <location>
        <begin position="81"/>
        <end position="101"/>
    </location>
</feature>
<reference evidence="10 11" key="1">
    <citation type="submission" date="2020-01" db="EMBL/GenBank/DDBJ databases">
        <title>A novel Bacillus sp. from Pasinler.</title>
        <authorList>
            <person name="Adiguzel A."/>
            <person name="Ay H."/>
            <person name="Baltaci M.O."/>
        </authorList>
    </citation>
    <scope>NUCLEOTIDE SEQUENCE [LARGE SCALE GENOMIC DNA]</scope>
    <source>
        <strain evidence="10 11">P1</strain>
    </source>
</reference>
<keyword evidence="8 9" id="KW-0472">Membrane</keyword>
<dbReference type="EMBL" id="JAACYS010000058">
    <property type="protein sequence ID" value="NCU18383.1"/>
    <property type="molecule type" value="Genomic_DNA"/>
</dbReference>
<feature type="transmembrane region" description="Helical" evidence="9">
    <location>
        <begin position="124"/>
        <end position="142"/>
    </location>
</feature>
<gene>
    <name evidence="10" type="primary">brnQ</name>
    <name evidence="10" type="ORF">GW534_11720</name>
</gene>
<dbReference type="PANTHER" id="PTHR30588:SF0">
    <property type="entry name" value="BRANCHED-CHAIN AMINO ACID PERMEASE BRNQ"/>
    <property type="match status" value="1"/>
</dbReference>
<comment type="similarity">
    <text evidence="2 9">Belongs to the branched chain amino acid transporter family.</text>
</comment>
<comment type="function">
    <text evidence="9">Component of the transport system for branched-chain amino acids.</text>
</comment>
<accession>A0ABX0AB32</accession>
<feature type="transmembrane region" description="Helical" evidence="9">
    <location>
        <begin position="42"/>
        <end position="69"/>
    </location>
</feature>
<evidence type="ECO:0000313" key="10">
    <source>
        <dbReference type="EMBL" id="NCU18383.1"/>
    </source>
</evidence>
<feature type="transmembrane region" description="Helical" evidence="9">
    <location>
        <begin position="203"/>
        <end position="221"/>
    </location>
</feature>
<evidence type="ECO:0000256" key="3">
    <source>
        <dbReference type="ARBA" id="ARBA00022448"/>
    </source>
</evidence>
<evidence type="ECO:0000256" key="4">
    <source>
        <dbReference type="ARBA" id="ARBA00022475"/>
    </source>
</evidence>
<proteinExistence type="inferred from homology"/>
<evidence type="ECO:0000256" key="6">
    <source>
        <dbReference type="ARBA" id="ARBA00022970"/>
    </source>
</evidence>
<dbReference type="Pfam" id="PF05525">
    <property type="entry name" value="Branch_AA_trans"/>
    <property type="match status" value="1"/>
</dbReference>
<evidence type="ECO:0000256" key="5">
    <source>
        <dbReference type="ARBA" id="ARBA00022692"/>
    </source>
</evidence>
<keyword evidence="3 9" id="KW-0813">Transport</keyword>
<feature type="transmembrane region" description="Helical" evidence="9">
    <location>
        <begin position="376"/>
        <end position="400"/>
    </location>
</feature>
<keyword evidence="7 9" id="KW-1133">Transmembrane helix</keyword>
<organism evidence="10 11">
    <name type="scientific">Pallidibacillus pasinlerensis</name>
    <dbReference type="NCBI Taxonomy" id="2703818"/>
    <lineage>
        <taxon>Bacteria</taxon>
        <taxon>Bacillati</taxon>
        <taxon>Bacillota</taxon>
        <taxon>Bacilli</taxon>
        <taxon>Bacillales</taxon>
        <taxon>Bacillaceae</taxon>
        <taxon>Pallidibacillus</taxon>
    </lineage>
</organism>
<evidence type="ECO:0000256" key="2">
    <source>
        <dbReference type="ARBA" id="ARBA00008540"/>
    </source>
</evidence>
<dbReference type="InterPro" id="IPR004685">
    <property type="entry name" value="Brnchd-chn_aa_trnsp_Livcs"/>
</dbReference>
<keyword evidence="5 9" id="KW-0812">Transmembrane</keyword>
<evidence type="ECO:0000256" key="1">
    <source>
        <dbReference type="ARBA" id="ARBA00004651"/>
    </source>
</evidence>
<dbReference type="RefSeq" id="WP_161921215.1">
    <property type="nucleotide sequence ID" value="NZ_JAACYS010000058.1"/>
</dbReference>
<dbReference type="Proteomes" id="UP000743899">
    <property type="component" value="Unassembled WGS sequence"/>
</dbReference>
<feature type="transmembrane region" description="Helical" evidence="9">
    <location>
        <begin position="322"/>
        <end position="342"/>
    </location>
</feature>